<evidence type="ECO:0000259" key="9">
    <source>
        <dbReference type="PROSITE" id="PS50112"/>
    </source>
</evidence>
<dbReference type="GO" id="GO:0005524">
    <property type="term" value="F:ATP binding"/>
    <property type="evidence" value="ECO:0007669"/>
    <property type="project" value="UniProtKB-KW"/>
</dbReference>
<keyword evidence="5 7" id="KW-1133">Transmembrane helix</keyword>
<evidence type="ECO:0000313" key="13">
    <source>
        <dbReference type="Proteomes" id="UP001462640"/>
    </source>
</evidence>
<feature type="transmembrane region" description="Helical" evidence="7">
    <location>
        <begin position="332"/>
        <end position="353"/>
    </location>
</feature>
<comment type="subcellular location">
    <subcellularLocation>
        <location evidence="2">Membrane</location>
    </subcellularLocation>
</comment>
<comment type="caution">
    <text evidence="12">The sequence shown here is derived from an EMBL/GenBank/DDBJ whole genome shotgun (WGS) entry which is preliminary data.</text>
</comment>
<dbReference type="PROSITE" id="PS50839">
    <property type="entry name" value="CHASE"/>
    <property type="match status" value="1"/>
</dbReference>
<feature type="transmembrane region" description="Helical" evidence="7">
    <location>
        <begin position="21"/>
        <end position="42"/>
    </location>
</feature>
<gene>
    <name evidence="12" type="ORF">ABDJ40_01115</name>
</gene>
<evidence type="ECO:0000259" key="8">
    <source>
        <dbReference type="PROSITE" id="PS50109"/>
    </source>
</evidence>
<feature type="domain" description="Histidine kinase" evidence="8">
    <location>
        <begin position="544"/>
        <end position="775"/>
    </location>
</feature>
<evidence type="ECO:0000256" key="5">
    <source>
        <dbReference type="ARBA" id="ARBA00022989"/>
    </source>
</evidence>
<keyword evidence="12" id="KW-0547">Nucleotide-binding</keyword>
<dbReference type="PRINTS" id="PR00344">
    <property type="entry name" value="BCTRLSENSOR"/>
</dbReference>
<dbReference type="InterPro" id="IPR042240">
    <property type="entry name" value="CHASE_sf"/>
</dbReference>
<dbReference type="PANTHER" id="PTHR43065:SF47">
    <property type="match status" value="1"/>
</dbReference>
<evidence type="ECO:0000256" key="2">
    <source>
        <dbReference type="ARBA" id="ARBA00004370"/>
    </source>
</evidence>
<dbReference type="SUPFAM" id="SSF55874">
    <property type="entry name" value="ATPase domain of HSP90 chaperone/DNA topoisomerase II/histidine kinase"/>
    <property type="match status" value="1"/>
</dbReference>
<dbReference type="SMART" id="SM00091">
    <property type="entry name" value="PAS"/>
    <property type="match status" value="1"/>
</dbReference>
<dbReference type="Gene3D" id="3.30.450.350">
    <property type="entry name" value="CHASE domain"/>
    <property type="match status" value="1"/>
</dbReference>
<dbReference type="InterPro" id="IPR036890">
    <property type="entry name" value="HATPase_C_sf"/>
</dbReference>
<comment type="catalytic activity">
    <reaction evidence="1">
        <text>ATP + protein L-histidine = ADP + protein N-phospho-L-histidine.</text>
        <dbReference type="EC" id="2.7.13.3"/>
    </reaction>
</comment>
<dbReference type="EMBL" id="JBDPZC010000001">
    <property type="protein sequence ID" value="MEO3711358.1"/>
    <property type="molecule type" value="Genomic_DNA"/>
</dbReference>
<dbReference type="PROSITE" id="PS50112">
    <property type="entry name" value="PAS"/>
    <property type="match status" value="1"/>
</dbReference>
<dbReference type="EC" id="2.7.13.3" evidence="3"/>
<dbReference type="Pfam" id="PF03924">
    <property type="entry name" value="CHASE"/>
    <property type="match status" value="1"/>
</dbReference>
<dbReference type="Pfam" id="PF08447">
    <property type="entry name" value="PAS_3"/>
    <property type="match status" value="1"/>
</dbReference>
<dbReference type="InterPro" id="IPR013655">
    <property type="entry name" value="PAS_fold_3"/>
</dbReference>
<dbReference type="PROSITE" id="PS50109">
    <property type="entry name" value="HIS_KIN"/>
    <property type="match status" value="1"/>
</dbReference>
<dbReference type="PROSITE" id="PS50113">
    <property type="entry name" value="PAC"/>
    <property type="match status" value="1"/>
</dbReference>
<evidence type="ECO:0000259" key="11">
    <source>
        <dbReference type="PROSITE" id="PS50839"/>
    </source>
</evidence>
<feature type="domain" description="PAC" evidence="10">
    <location>
        <begin position="446"/>
        <end position="499"/>
    </location>
</feature>
<reference evidence="12 13" key="1">
    <citation type="submission" date="2024-05" db="EMBL/GenBank/DDBJ databases">
        <title>Roseateles sp. 2.12 16S ribosomal RNA gene Genome sequencing and assembly.</title>
        <authorList>
            <person name="Woo H."/>
        </authorList>
    </citation>
    <scope>NUCLEOTIDE SEQUENCE [LARGE SCALE GENOMIC DNA]</scope>
    <source>
        <strain evidence="12 13">2.12</strain>
    </source>
</reference>
<sequence length="787" mass="85994">MSDSSSVPLAPPLAVGRSSDLLLLGLALGLGLAASVWVYRALAEAEQLHAMKHAQAMAEPVRLEVELTLARIVEASRSAGLLVSTHKPLRLPAFQHFARELSASLPPRTLIEWQPLVTGREERRQLERDARAEGLAGFEIREPRPDGRGWQVAPERDSYVPVLYGWPAGQSPLGYDLAPDAARMASKLAAAAQRRPVASNSFAVIRDDIGARRSWGFAITAPVFDAAPEGGEPRLRGYLAAVVELPLLLGPAVERARQGGMGLWAMEGSEEQAPVRFTSRVSESGNALQPAEQGPARALQQRFGMDIAGRPWTLLLQPLPETLDAGQHRQPLAGLLAGIAGTLLISAALWRALAERRRTALAGQQLALERERLQHVIDGTQAATWEHNLFSGETHVNERWQTLLGYAVGEFQPGPGYDWKDDCHPEDLPRVREALRRHLRGETPAYDVEYRHRRKSGEWRWIHSRGQVMRRDAQGRAQLIAGTMVDIADRKAAEARVLELNATLEARVVERGEALAEAMESLRESREALAQAQQRATLDALVTGVAHELSSPMSNALVCSESLRTEALQFQARIAQGSLRRAELDSFLQHSAEHAELISRNVRRAVDLIGDVRQVAADQVSAQRRSFDLSQTVGELIGSLAPTLRLQVHQVVLDIPEGIRMDSYPGPLGQVLINLVNNALLHAFEDGQAGEVRIQAEAQGELVQCRVSDNGRGMDQATLEQLFKPFFSTRLNAGGMGLGMVIVDRLVHKVLGGRMQVHSQPGAGTVFTLSLPRVAPPLKPEESAPAP</sequence>
<dbReference type="RefSeq" id="WP_347604968.1">
    <property type="nucleotide sequence ID" value="NZ_JBDPZC010000001.1"/>
</dbReference>
<dbReference type="Pfam" id="PF02518">
    <property type="entry name" value="HATPase_c"/>
    <property type="match status" value="1"/>
</dbReference>
<dbReference type="PANTHER" id="PTHR43065">
    <property type="entry name" value="SENSOR HISTIDINE KINASE"/>
    <property type="match status" value="1"/>
</dbReference>
<dbReference type="InterPro" id="IPR035965">
    <property type="entry name" value="PAS-like_dom_sf"/>
</dbReference>
<evidence type="ECO:0000256" key="1">
    <source>
        <dbReference type="ARBA" id="ARBA00000085"/>
    </source>
</evidence>
<accession>A0ABV0G8J3</accession>
<evidence type="ECO:0000256" key="3">
    <source>
        <dbReference type="ARBA" id="ARBA00012438"/>
    </source>
</evidence>
<protein>
    <recommendedName>
        <fullName evidence="3">histidine kinase</fullName>
        <ecNumber evidence="3">2.7.13.3</ecNumber>
    </recommendedName>
</protein>
<keyword evidence="6 7" id="KW-0472">Membrane</keyword>
<dbReference type="NCBIfam" id="TIGR00229">
    <property type="entry name" value="sensory_box"/>
    <property type="match status" value="1"/>
</dbReference>
<feature type="domain" description="PAS" evidence="9">
    <location>
        <begin position="369"/>
        <end position="442"/>
    </location>
</feature>
<dbReference type="Gene3D" id="3.30.450.20">
    <property type="entry name" value="PAS domain"/>
    <property type="match status" value="1"/>
</dbReference>
<keyword evidence="13" id="KW-1185">Reference proteome</keyword>
<keyword evidence="4 7" id="KW-0812">Transmembrane</keyword>
<evidence type="ECO:0000259" key="10">
    <source>
        <dbReference type="PROSITE" id="PS50113"/>
    </source>
</evidence>
<name>A0ABV0G8J3_9BURK</name>
<dbReference type="InterPro" id="IPR006189">
    <property type="entry name" value="CHASE_dom"/>
</dbReference>
<dbReference type="InterPro" id="IPR000014">
    <property type="entry name" value="PAS"/>
</dbReference>
<dbReference type="InterPro" id="IPR000700">
    <property type="entry name" value="PAS-assoc_C"/>
</dbReference>
<dbReference type="InterPro" id="IPR004358">
    <property type="entry name" value="Sig_transdc_His_kin-like_C"/>
</dbReference>
<dbReference type="CDD" id="cd00130">
    <property type="entry name" value="PAS"/>
    <property type="match status" value="1"/>
</dbReference>
<proteinExistence type="predicted"/>
<dbReference type="SMART" id="SM00086">
    <property type="entry name" value="PAC"/>
    <property type="match status" value="1"/>
</dbReference>
<dbReference type="SMART" id="SM00387">
    <property type="entry name" value="HATPase_c"/>
    <property type="match status" value="1"/>
</dbReference>
<dbReference type="Proteomes" id="UP001462640">
    <property type="component" value="Unassembled WGS sequence"/>
</dbReference>
<feature type="domain" description="CHASE" evidence="11">
    <location>
        <begin position="85"/>
        <end position="255"/>
    </location>
</feature>
<evidence type="ECO:0000256" key="7">
    <source>
        <dbReference type="SAM" id="Phobius"/>
    </source>
</evidence>
<dbReference type="InterPro" id="IPR003594">
    <property type="entry name" value="HATPase_dom"/>
</dbReference>
<keyword evidence="12" id="KW-0067">ATP-binding</keyword>
<evidence type="ECO:0000256" key="6">
    <source>
        <dbReference type="ARBA" id="ARBA00023136"/>
    </source>
</evidence>
<evidence type="ECO:0000313" key="12">
    <source>
        <dbReference type="EMBL" id="MEO3711358.1"/>
    </source>
</evidence>
<dbReference type="Gene3D" id="3.30.565.10">
    <property type="entry name" value="Histidine kinase-like ATPase, C-terminal domain"/>
    <property type="match status" value="1"/>
</dbReference>
<evidence type="ECO:0000256" key="4">
    <source>
        <dbReference type="ARBA" id="ARBA00022692"/>
    </source>
</evidence>
<dbReference type="Gene3D" id="1.10.287.130">
    <property type="match status" value="1"/>
</dbReference>
<dbReference type="InterPro" id="IPR005467">
    <property type="entry name" value="His_kinase_dom"/>
</dbReference>
<dbReference type="InterPro" id="IPR001610">
    <property type="entry name" value="PAC"/>
</dbReference>
<organism evidence="12 13">
    <name type="scientific">Roseateles flavus</name>
    <dbReference type="NCBI Taxonomy" id="3149041"/>
    <lineage>
        <taxon>Bacteria</taxon>
        <taxon>Pseudomonadati</taxon>
        <taxon>Pseudomonadota</taxon>
        <taxon>Betaproteobacteria</taxon>
        <taxon>Burkholderiales</taxon>
        <taxon>Sphaerotilaceae</taxon>
        <taxon>Roseateles</taxon>
    </lineage>
</organism>
<dbReference type="SUPFAM" id="SSF55785">
    <property type="entry name" value="PYP-like sensor domain (PAS domain)"/>
    <property type="match status" value="1"/>
</dbReference>
<dbReference type="SMART" id="SM01079">
    <property type="entry name" value="CHASE"/>
    <property type="match status" value="1"/>
</dbReference>